<reference evidence="1 2" key="1">
    <citation type="submission" date="2022-11" db="EMBL/GenBank/DDBJ databases">
        <title>Whole genome sequence of Eschrichtius robustus ER-17-0199.</title>
        <authorList>
            <person name="Bruniche-Olsen A."/>
            <person name="Black A.N."/>
            <person name="Fields C.J."/>
            <person name="Walden K."/>
            <person name="Dewoody J.A."/>
        </authorList>
    </citation>
    <scope>NUCLEOTIDE SEQUENCE [LARGE SCALE GENOMIC DNA]</scope>
    <source>
        <strain evidence="1">ER-17-0199</strain>
        <tissue evidence="1">Blubber</tissue>
    </source>
</reference>
<gene>
    <name evidence="1" type="ORF">J1605_004289</name>
</gene>
<dbReference type="EMBL" id="JAIQCJ010001291">
    <property type="protein sequence ID" value="KAJ8791342.1"/>
    <property type="molecule type" value="Genomic_DNA"/>
</dbReference>
<proteinExistence type="predicted"/>
<comment type="caution">
    <text evidence="1">The sequence shown here is derived from an EMBL/GenBank/DDBJ whole genome shotgun (WGS) entry which is preliminary data.</text>
</comment>
<protein>
    <submittedName>
        <fullName evidence="1">Uncharacterized protein</fullName>
    </submittedName>
</protein>
<organism evidence="1 2">
    <name type="scientific">Eschrichtius robustus</name>
    <name type="common">California gray whale</name>
    <name type="synonym">Eschrichtius gibbosus</name>
    <dbReference type="NCBI Taxonomy" id="9764"/>
    <lineage>
        <taxon>Eukaryota</taxon>
        <taxon>Metazoa</taxon>
        <taxon>Chordata</taxon>
        <taxon>Craniata</taxon>
        <taxon>Vertebrata</taxon>
        <taxon>Euteleostomi</taxon>
        <taxon>Mammalia</taxon>
        <taxon>Eutheria</taxon>
        <taxon>Laurasiatheria</taxon>
        <taxon>Artiodactyla</taxon>
        <taxon>Whippomorpha</taxon>
        <taxon>Cetacea</taxon>
        <taxon>Mysticeti</taxon>
        <taxon>Eschrichtiidae</taxon>
        <taxon>Eschrichtius</taxon>
    </lineage>
</organism>
<evidence type="ECO:0000313" key="2">
    <source>
        <dbReference type="Proteomes" id="UP001159641"/>
    </source>
</evidence>
<dbReference type="AlphaFoldDB" id="A0AB34HEQ7"/>
<accession>A0AB34HEQ7</accession>
<dbReference type="Proteomes" id="UP001159641">
    <property type="component" value="Unassembled WGS sequence"/>
</dbReference>
<sequence length="68" mass="7085">MVLSLWTFWKEGREPVSEAVGPRGLPRALGGAQADHAQPACPARCCCCAIRLLGPAKGRGQLLVVSAG</sequence>
<evidence type="ECO:0000313" key="1">
    <source>
        <dbReference type="EMBL" id="KAJ8791342.1"/>
    </source>
</evidence>
<name>A0AB34HEQ7_ESCRO</name>
<keyword evidence="2" id="KW-1185">Reference proteome</keyword>